<dbReference type="EMBL" id="WJBU01000011">
    <property type="protein sequence ID" value="MRD48254.1"/>
    <property type="molecule type" value="Genomic_DNA"/>
</dbReference>
<accession>A0A844AVY8</accession>
<keyword evidence="3" id="KW-1185">Reference proteome</keyword>
<gene>
    <name evidence="2" type="ORF">GHT07_13270</name>
</gene>
<dbReference type="InterPro" id="IPR016181">
    <property type="entry name" value="Acyl_CoA_acyltransferase"/>
</dbReference>
<name>A0A844AVY8_9BURK</name>
<evidence type="ECO:0000259" key="1">
    <source>
        <dbReference type="PROSITE" id="PS51186"/>
    </source>
</evidence>
<proteinExistence type="predicted"/>
<protein>
    <submittedName>
        <fullName evidence="2">GNAT family N-acetyltransferase</fullName>
    </submittedName>
</protein>
<dbReference type="PROSITE" id="PS51186">
    <property type="entry name" value="GNAT"/>
    <property type="match status" value="1"/>
</dbReference>
<dbReference type="CDD" id="cd04301">
    <property type="entry name" value="NAT_SF"/>
    <property type="match status" value="1"/>
</dbReference>
<dbReference type="Gene3D" id="3.40.630.30">
    <property type="match status" value="1"/>
</dbReference>
<dbReference type="SUPFAM" id="SSF55729">
    <property type="entry name" value="Acyl-CoA N-acyltransferases (Nat)"/>
    <property type="match status" value="1"/>
</dbReference>
<organism evidence="2 3">
    <name type="scientific">Caenimonas koreensis DSM 17982</name>
    <dbReference type="NCBI Taxonomy" id="1121255"/>
    <lineage>
        <taxon>Bacteria</taxon>
        <taxon>Pseudomonadati</taxon>
        <taxon>Pseudomonadota</taxon>
        <taxon>Betaproteobacteria</taxon>
        <taxon>Burkholderiales</taxon>
        <taxon>Comamonadaceae</taxon>
        <taxon>Caenimonas</taxon>
    </lineage>
</organism>
<dbReference type="Proteomes" id="UP000487350">
    <property type="component" value="Unassembled WGS sequence"/>
</dbReference>
<dbReference type="AlphaFoldDB" id="A0A844AVY8"/>
<feature type="domain" description="N-acetyltransferase" evidence="1">
    <location>
        <begin position="1"/>
        <end position="165"/>
    </location>
</feature>
<dbReference type="OrthoDB" id="9796381at2"/>
<dbReference type="Pfam" id="PF00583">
    <property type="entry name" value="Acetyltransf_1"/>
    <property type="match status" value="1"/>
</dbReference>
<sequence>MLVRRTTESEDLVALTAMIRAAYAPHALKGLRYWATHQSVEDTARRLGGGVGFVGEVDGELVATITLSKPDPESKVALLRDEFTWSFGQFAVAPTHKGKGYGRRIHDAALQHAIREGCQVMALHTAEPAVELIEMYRSWGYAQVGTCDWRPHTNFLSVLMTKSLASQASSKAA</sequence>
<reference evidence="2 3" key="1">
    <citation type="submission" date="2019-11" db="EMBL/GenBank/DDBJ databases">
        <title>Caenimonas koreensis gen. nov., sp. nov., isolated from activated sludge.</title>
        <authorList>
            <person name="Seung H.R."/>
        </authorList>
    </citation>
    <scope>NUCLEOTIDE SEQUENCE [LARGE SCALE GENOMIC DNA]</scope>
    <source>
        <strain evidence="2 3">EMB320</strain>
    </source>
</reference>
<dbReference type="GO" id="GO:0016747">
    <property type="term" value="F:acyltransferase activity, transferring groups other than amino-acyl groups"/>
    <property type="evidence" value="ECO:0007669"/>
    <property type="project" value="InterPro"/>
</dbReference>
<keyword evidence="2" id="KW-0808">Transferase</keyword>
<evidence type="ECO:0000313" key="3">
    <source>
        <dbReference type="Proteomes" id="UP000487350"/>
    </source>
</evidence>
<dbReference type="InterPro" id="IPR000182">
    <property type="entry name" value="GNAT_dom"/>
</dbReference>
<comment type="caution">
    <text evidence="2">The sequence shown here is derived from an EMBL/GenBank/DDBJ whole genome shotgun (WGS) entry which is preliminary data.</text>
</comment>
<evidence type="ECO:0000313" key="2">
    <source>
        <dbReference type="EMBL" id="MRD48254.1"/>
    </source>
</evidence>